<dbReference type="Gene3D" id="3.40.30.10">
    <property type="entry name" value="Glutaredoxin"/>
    <property type="match status" value="1"/>
</dbReference>
<dbReference type="AlphaFoldDB" id="A0A6J4T5Z6"/>
<dbReference type="EMBL" id="CADCVU010000183">
    <property type="protein sequence ID" value="CAA9514912.1"/>
    <property type="molecule type" value="Genomic_DNA"/>
</dbReference>
<evidence type="ECO:0000259" key="2">
    <source>
        <dbReference type="PROSITE" id="PS50404"/>
    </source>
</evidence>
<feature type="compositionally biased region" description="Polar residues" evidence="1">
    <location>
        <begin position="131"/>
        <end position="147"/>
    </location>
</feature>
<organism evidence="3">
    <name type="scientific">uncultured Solirubrobacterales bacterium</name>
    <dbReference type="NCBI Taxonomy" id="768556"/>
    <lineage>
        <taxon>Bacteria</taxon>
        <taxon>Bacillati</taxon>
        <taxon>Actinomycetota</taxon>
        <taxon>Thermoleophilia</taxon>
        <taxon>Solirubrobacterales</taxon>
        <taxon>environmental samples</taxon>
    </lineage>
</organism>
<feature type="compositionally biased region" description="Low complexity" evidence="1">
    <location>
        <begin position="90"/>
        <end position="104"/>
    </location>
</feature>
<gene>
    <name evidence="3" type="ORF">AVDCRST_MAG45-2145</name>
</gene>
<dbReference type="InterPro" id="IPR036249">
    <property type="entry name" value="Thioredoxin-like_sf"/>
</dbReference>
<feature type="domain" description="GST N-terminal" evidence="2">
    <location>
        <begin position="1"/>
        <end position="77"/>
    </location>
</feature>
<reference evidence="3" key="1">
    <citation type="submission" date="2020-02" db="EMBL/GenBank/DDBJ databases">
        <authorList>
            <person name="Meier V. D."/>
        </authorList>
    </citation>
    <scope>NUCLEOTIDE SEQUENCE</scope>
    <source>
        <strain evidence="3">AVDCRST_MAG45</strain>
    </source>
</reference>
<dbReference type="Pfam" id="PF13417">
    <property type="entry name" value="GST_N_3"/>
    <property type="match status" value="1"/>
</dbReference>
<dbReference type="CDD" id="cd00570">
    <property type="entry name" value="GST_N_family"/>
    <property type="match status" value="1"/>
</dbReference>
<dbReference type="GO" id="GO:0005737">
    <property type="term" value="C:cytoplasm"/>
    <property type="evidence" value="ECO:0007669"/>
    <property type="project" value="TreeGrafter"/>
</dbReference>
<feature type="region of interest" description="Disordered" evidence="1">
    <location>
        <begin position="74"/>
        <end position="160"/>
    </location>
</feature>
<dbReference type="PANTHER" id="PTHR43968:SF6">
    <property type="entry name" value="GLUTATHIONE S-TRANSFERASE OMEGA"/>
    <property type="match status" value="1"/>
</dbReference>
<accession>A0A6J4T5Z6</accession>
<dbReference type="PANTHER" id="PTHR43968">
    <property type="match status" value="1"/>
</dbReference>
<name>A0A6J4T5Z6_9ACTN</name>
<dbReference type="PROSITE" id="PS50404">
    <property type="entry name" value="GST_NTER"/>
    <property type="match status" value="1"/>
</dbReference>
<evidence type="ECO:0000256" key="1">
    <source>
        <dbReference type="SAM" id="MobiDB-lite"/>
    </source>
</evidence>
<sequence length="160" mass="17789">MIRLYRAPFSTNVERVALALAHKEIAVESVVIDYSDRSEVERVSGQGLVPVIDDAGTVVVDSMEIVRYLEERYPDPPLYPRMRRVAPRCSSSATGSTRSGSGRPTRSRPSRASRTQTASGSLRSRVRWRQRSTASRRCSPEETTSWAKASPRPIAPPFPS</sequence>
<proteinExistence type="predicted"/>
<evidence type="ECO:0000313" key="3">
    <source>
        <dbReference type="EMBL" id="CAA9514912.1"/>
    </source>
</evidence>
<dbReference type="SUPFAM" id="SSF52833">
    <property type="entry name" value="Thioredoxin-like"/>
    <property type="match status" value="1"/>
</dbReference>
<dbReference type="InterPro" id="IPR004045">
    <property type="entry name" value="Glutathione_S-Trfase_N"/>
</dbReference>
<dbReference type="InterPro" id="IPR050983">
    <property type="entry name" value="GST_Omega/HSP26"/>
</dbReference>
<protein>
    <recommendedName>
        <fullName evidence="2">GST N-terminal domain-containing protein</fullName>
    </recommendedName>
</protein>